<proteinExistence type="predicted"/>
<dbReference type="Proteomes" id="UP001589858">
    <property type="component" value="Unassembled WGS sequence"/>
</dbReference>
<organism evidence="3 4">
    <name type="scientific">Novosphingobium clariflavum</name>
    <dbReference type="NCBI Taxonomy" id="2029884"/>
    <lineage>
        <taxon>Bacteria</taxon>
        <taxon>Pseudomonadati</taxon>
        <taxon>Pseudomonadota</taxon>
        <taxon>Alphaproteobacteria</taxon>
        <taxon>Sphingomonadales</taxon>
        <taxon>Sphingomonadaceae</taxon>
        <taxon>Novosphingobium</taxon>
    </lineage>
</organism>
<evidence type="ECO:0000313" key="3">
    <source>
        <dbReference type="EMBL" id="MFC0684873.1"/>
    </source>
</evidence>
<dbReference type="PANTHER" id="PTHR38075:SF1">
    <property type="entry name" value="DUF4139 DOMAIN-CONTAINING PROTEIN"/>
    <property type="match status" value="1"/>
</dbReference>
<feature type="chain" id="PRO_5045612508" evidence="2">
    <location>
        <begin position="29"/>
        <end position="500"/>
    </location>
</feature>
<keyword evidence="4" id="KW-1185">Reference proteome</keyword>
<sequence length="500" mass="53834">MRSFGWNGAAALAVTAGLAVSGASGAQADEANAQGDVAITIYNNDLALIQDTRQLSLPAGRSKQDFPDVSAAIRPETVSIQAEGAGVVEQNFDYDLLSPDKLMDKAVGQKVTLVRTNPGTGAETSEQAEVLANNNGTIVRVGNGIEILGGQRVVFPSLPPNLRARPTLSVTLDSSRAGRRPVTLSYLSRAFGWKADYVALFDEKAGKLDMQGWITLTNSSGTGFGNARVLLVAGTPAGSDEDEDDDGDRYPPRRPSGNRAGTESAPRERLGDYYVYPIAARTTVANAQQKQVGFLDTAGVPATKGYTFRNAWSGQSDNPQSADTVLRFSTARAAGLGDALPQGTVRVYMRDAQGQPQFIGENTIPHTPMGSTLAIKTGEAFDVKVKPTLVRRERIQSDEWERSARYRVTVSGKPPTLVQVESSPTYWRTTMSYTLTNARAEPVTVELVQAGLDRSWSGWDVRVPSESQAGQQRSQDERVWMVPVPAGGEVTLTAQFDTRY</sequence>
<dbReference type="PANTHER" id="PTHR38075">
    <property type="entry name" value="DUF4139 DOMAIN-CONTAINING PROTEIN"/>
    <property type="match status" value="1"/>
</dbReference>
<reference evidence="3 4" key="1">
    <citation type="submission" date="2024-09" db="EMBL/GenBank/DDBJ databases">
        <authorList>
            <person name="Sun Q."/>
            <person name="Mori K."/>
        </authorList>
    </citation>
    <scope>NUCLEOTIDE SEQUENCE [LARGE SCALE GENOMIC DNA]</scope>
    <source>
        <strain evidence="3 4">CICC 11035S</strain>
    </source>
</reference>
<accession>A0ABV6S6K1</accession>
<evidence type="ECO:0000313" key="4">
    <source>
        <dbReference type="Proteomes" id="UP001589858"/>
    </source>
</evidence>
<comment type="caution">
    <text evidence="3">The sequence shown here is derived from an EMBL/GenBank/DDBJ whole genome shotgun (WGS) entry which is preliminary data.</text>
</comment>
<name>A0ABV6S6K1_9SPHN</name>
<feature type="region of interest" description="Disordered" evidence="1">
    <location>
        <begin position="236"/>
        <end position="266"/>
    </location>
</feature>
<evidence type="ECO:0000256" key="1">
    <source>
        <dbReference type="SAM" id="MobiDB-lite"/>
    </source>
</evidence>
<dbReference type="RefSeq" id="WP_267224821.1">
    <property type="nucleotide sequence ID" value="NZ_JAPCWC010000046.1"/>
</dbReference>
<dbReference type="EMBL" id="JBHLTM010000033">
    <property type="protein sequence ID" value="MFC0684873.1"/>
    <property type="molecule type" value="Genomic_DNA"/>
</dbReference>
<keyword evidence="2" id="KW-0732">Signal</keyword>
<protein>
    <submittedName>
        <fullName evidence="3">DUF4139 domain-containing protein</fullName>
    </submittedName>
</protein>
<gene>
    <name evidence="3" type="ORF">ACFFF8_09730</name>
</gene>
<evidence type="ECO:0000256" key="2">
    <source>
        <dbReference type="SAM" id="SignalP"/>
    </source>
</evidence>
<feature type="signal peptide" evidence="2">
    <location>
        <begin position="1"/>
        <end position="28"/>
    </location>
</feature>